<dbReference type="InterPro" id="IPR017439">
    <property type="entry name" value="Amidohydrolase"/>
</dbReference>
<gene>
    <name evidence="2" type="ORF">GCM10023323_17600</name>
</gene>
<dbReference type="Pfam" id="PF07687">
    <property type="entry name" value="M20_dimer"/>
    <property type="match status" value="1"/>
</dbReference>
<dbReference type="InterPro" id="IPR036264">
    <property type="entry name" value="Bact_exopeptidase_dim_dom"/>
</dbReference>
<dbReference type="Gene3D" id="3.30.70.360">
    <property type="match status" value="1"/>
</dbReference>
<reference evidence="3" key="1">
    <citation type="journal article" date="2019" name="Int. J. Syst. Evol. Microbiol.">
        <title>The Global Catalogue of Microorganisms (GCM) 10K type strain sequencing project: providing services to taxonomists for standard genome sequencing and annotation.</title>
        <authorList>
            <consortium name="The Broad Institute Genomics Platform"/>
            <consortium name="The Broad Institute Genome Sequencing Center for Infectious Disease"/>
            <person name="Wu L."/>
            <person name="Ma J."/>
        </authorList>
    </citation>
    <scope>NUCLEOTIDE SEQUENCE [LARGE SCALE GENOMIC DNA]</scope>
    <source>
        <strain evidence="3">JCM 18306</strain>
    </source>
</reference>
<dbReference type="NCBIfam" id="TIGR01891">
    <property type="entry name" value="amidohydrolases"/>
    <property type="match status" value="1"/>
</dbReference>
<dbReference type="InterPro" id="IPR002933">
    <property type="entry name" value="Peptidase_M20"/>
</dbReference>
<dbReference type="SUPFAM" id="SSF55031">
    <property type="entry name" value="Bacterial exopeptidase dimerisation domain"/>
    <property type="match status" value="1"/>
</dbReference>
<feature type="domain" description="Peptidase M20 dimerisation" evidence="1">
    <location>
        <begin position="196"/>
        <end position="292"/>
    </location>
</feature>
<dbReference type="EMBL" id="BAABJR010000004">
    <property type="protein sequence ID" value="GAA5206381.1"/>
    <property type="molecule type" value="Genomic_DNA"/>
</dbReference>
<evidence type="ECO:0000313" key="3">
    <source>
        <dbReference type="Proteomes" id="UP001499878"/>
    </source>
</evidence>
<dbReference type="RefSeq" id="WP_345628261.1">
    <property type="nucleotide sequence ID" value="NZ_BAABJR010000004.1"/>
</dbReference>
<comment type="caution">
    <text evidence="2">The sequence shown here is derived from an EMBL/GenBank/DDBJ whole genome shotgun (WGS) entry which is preliminary data.</text>
</comment>
<dbReference type="Proteomes" id="UP001499878">
    <property type="component" value="Unassembled WGS sequence"/>
</dbReference>
<organism evidence="2 3">
    <name type="scientific">Streptomyces thinghirensis</name>
    <dbReference type="NCBI Taxonomy" id="551547"/>
    <lineage>
        <taxon>Bacteria</taxon>
        <taxon>Bacillati</taxon>
        <taxon>Actinomycetota</taxon>
        <taxon>Actinomycetes</taxon>
        <taxon>Kitasatosporales</taxon>
        <taxon>Streptomycetaceae</taxon>
        <taxon>Streptomyces</taxon>
    </lineage>
</organism>
<dbReference type="InterPro" id="IPR011650">
    <property type="entry name" value="Peptidase_M20_dimer"/>
</dbReference>
<evidence type="ECO:0000313" key="2">
    <source>
        <dbReference type="EMBL" id="GAA5206381.1"/>
    </source>
</evidence>
<accession>A0ABP9SY92</accession>
<dbReference type="PANTHER" id="PTHR11014:SF63">
    <property type="entry name" value="METALLOPEPTIDASE, PUTATIVE (AFU_ORTHOLOGUE AFUA_6G09600)-RELATED"/>
    <property type="match status" value="1"/>
</dbReference>
<protein>
    <submittedName>
        <fullName evidence="2">M20 family metallopeptidase</fullName>
    </submittedName>
</protein>
<sequence length="431" mass="44910">MRPQLPTPPDTGLAAGLAAHLPHWEEVYRELHAHPELAFEEHRTAATVLHELSRLAGWDVTGQVGGTGVVAVLRNGDGPVLWLRADMDALPVHEATGLPYASTEAGVMHACGHDVHVAALLGACRQLAAHPEAWQGTVVAVFQPAEEVGRGAQAMLDDGVLDRFPRPEVVLGQHVGPLPAGLVITRPGTVMAAADSVRVTLHGAGAHASTPHLAVDPVVMAAAVVMRLQTLSARFAPLIPPPLLTVGALHAGTVPNVIPHTAELLCSLRTFDEQTREEALAGLGRIVRAEAEAQDAPAPPDIQTYDSFPLTVNDADATERVLMALEAGGTLGHVLPAPLSASEDFGRFATAAGCPSVMYHFGGADPADFDAEAVAALERGALPPGTVMNHSPRYAPSAPHAVAAGVRHLLTAAGEWLTPPATANSSERTAR</sequence>
<dbReference type="PANTHER" id="PTHR11014">
    <property type="entry name" value="PEPTIDASE M20 FAMILY MEMBER"/>
    <property type="match status" value="1"/>
</dbReference>
<keyword evidence="3" id="KW-1185">Reference proteome</keyword>
<dbReference type="Pfam" id="PF01546">
    <property type="entry name" value="Peptidase_M20"/>
    <property type="match status" value="1"/>
</dbReference>
<dbReference type="SUPFAM" id="SSF53187">
    <property type="entry name" value="Zn-dependent exopeptidases"/>
    <property type="match status" value="1"/>
</dbReference>
<dbReference type="Gene3D" id="3.40.630.10">
    <property type="entry name" value="Zn peptidases"/>
    <property type="match status" value="1"/>
</dbReference>
<proteinExistence type="predicted"/>
<evidence type="ECO:0000259" key="1">
    <source>
        <dbReference type="Pfam" id="PF07687"/>
    </source>
</evidence>
<name>A0ABP9SY92_9ACTN</name>